<evidence type="ECO:0000313" key="3">
    <source>
        <dbReference type="Proteomes" id="UP000752696"/>
    </source>
</evidence>
<evidence type="ECO:0000256" key="1">
    <source>
        <dbReference type="SAM" id="MobiDB-lite"/>
    </source>
</evidence>
<name>A0A6V7H5K4_9HYME</name>
<accession>A0A6V7H5K4</accession>
<feature type="region of interest" description="Disordered" evidence="1">
    <location>
        <begin position="264"/>
        <end position="366"/>
    </location>
</feature>
<protein>
    <submittedName>
        <fullName evidence="2">Uncharacterized protein</fullName>
    </submittedName>
</protein>
<feature type="compositionally biased region" description="Basic and acidic residues" evidence="1">
    <location>
        <begin position="77"/>
        <end position="88"/>
    </location>
</feature>
<organism evidence="2 3">
    <name type="scientific">Heterotrigona itama</name>
    <dbReference type="NCBI Taxonomy" id="395501"/>
    <lineage>
        <taxon>Eukaryota</taxon>
        <taxon>Metazoa</taxon>
        <taxon>Ecdysozoa</taxon>
        <taxon>Arthropoda</taxon>
        <taxon>Hexapoda</taxon>
        <taxon>Insecta</taxon>
        <taxon>Pterygota</taxon>
        <taxon>Neoptera</taxon>
        <taxon>Endopterygota</taxon>
        <taxon>Hymenoptera</taxon>
        <taxon>Apocrita</taxon>
        <taxon>Aculeata</taxon>
        <taxon>Apoidea</taxon>
        <taxon>Anthophila</taxon>
        <taxon>Apidae</taxon>
        <taxon>Heterotrigona</taxon>
    </lineage>
</organism>
<feature type="compositionally biased region" description="Basic residues" evidence="1">
    <location>
        <begin position="274"/>
        <end position="284"/>
    </location>
</feature>
<proteinExistence type="predicted"/>
<reference evidence="2" key="1">
    <citation type="submission" date="2020-07" db="EMBL/GenBank/DDBJ databases">
        <authorList>
            <person name="Nazaruddin N."/>
        </authorList>
    </citation>
    <scope>NUCLEOTIDE SEQUENCE</scope>
</reference>
<feature type="region of interest" description="Disordered" evidence="1">
    <location>
        <begin position="65"/>
        <end position="149"/>
    </location>
</feature>
<dbReference type="OrthoDB" id="337038at2759"/>
<feature type="compositionally biased region" description="Acidic residues" evidence="1">
    <location>
        <begin position="325"/>
        <end position="334"/>
    </location>
</feature>
<dbReference type="AlphaFoldDB" id="A0A6V7H5K4"/>
<feature type="compositionally biased region" description="Basic and acidic residues" evidence="1">
    <location>
        <begin position="95"/>
        <end position="130"/>
    </location>
</feature>
<dbReference type="Proteomes" id="UP000752696">
    <property type="component" value="Unassembled WGS sequence"/>
</dbReference>
<comment type="caution">
    <text evidence="2">The sequence shown here is derived from an EMBL/GenBank/DDBJ whole genome shotgun (WGS) entry which is preliminary data.</text>
</comment>
<dbReference type="EMBL" id="CAJDYZ010007613">
    <property type="protein sequence ID" value="CAD1474497.1"/>
    <property type="molecule type" value="Genomic_DNA"/>
</dbReference>
<sequence length="457" mass="51055">MTWCNVSKWQERGEVHGANICRAIGNAACLVDLARQDRRNCRRMAEVVTCSHRFCCEARGRVAEGRPGLETGGETPATDRTETSRELTTELGEMSSRELAEKKNSEVAESRVTLREKSGETAPEESREIVGGKSRVTTSETADDGDEFTKIWPIGTPWEHLETEDADDSEPFEVRTRSVLLQMNTVLPSFHSSSNLRLPLPRTEEEMRALLKKFTHEATVYRSYYKHWKDTAEQAIKEIGGRPVLATFLVQGLDKHGTVKEQPAVKPAVTISKSRVRGKRRGKASAKSSAKPSDEKLTQSAILENDTAVTAVDEVDEERDKPEEKEEEKEEEEQANPKPSEEPSKFSPVSSRATRGTALRMSERTADESKGIASSITSYLVATVEADDLTKDHARSLEPVPYIFYLRAEPDIEIATEHDDEQVVAADPDRENVTASYKQLFFNLTDKPCKGGKPWIL</sequence>
<keyword evidence="3" id="KW-1185">Reference proteome</keyword>
<evidence type="ECO:0000313" key="2">
    <source>
        <dbReference type="EMBL" id="CAD1474497.1"/>
    </source>
</evidence>
<gene>
    <name evidence="2" type="ORF">MHI_LOCUS469683</name>
</gene>